<dbReference type="PANTHER" id="PTHR41339">
    <property type="entry name" value="LIPL48"/>
    <property type="match status" value="1"/>
</dbReference>
<sequence>MKHFKHWLYVMLLPLSLLAALSACKKEPGMDTPPQAPALRIVSIEPATAPVGSTVVVNGENFSTTPGSNTVTIGGVPATVISASPTQLVVVVPEGAANGPIGITAGGQTVQSSGTFTVAQKSAKPISEVRGTRFMNLTWSKDTIYLLRGMVYIPADYTLTIQPGTVIKGAGPELDPEGKNQAGTLVVERRGKIMAMGTPTAPIVFTSAKPAGQRGYGDWGGVVLVGKAAFNQPGTTLFAGGVRGTVETYSEFDDNSGTLQYVRIEFAGTAPSTPAENKLSGLTLYGVGYRTTINHVQVSHSSGDAFGWFGGTVTAKNLVAFRTYDDDWSTNWGYIGRVQFGVALRDPQTSDPSGSNGFESENFNPGENADGSPLSPRNGLPQTAPIFANMSSFGVNTTITSPAREAAGYQSGIHIRRNSAISIYNSLIYGYTEGLRLDGTATGTYANATSNALDLKGIVLANVLTPVVGGGAITTDQANAYFTAAGRGNQIIASSDIGSLLLNATNFNLTAPNFLPQGGSPLLTGAVTGGKLDATVGQANSEKFFIAVPYRGAFGTENWLASWTNFDPQNTNYDQ</sequence>
<feature type="chain" id="PRO_5045655212" evidence="2">
    <location>
        <begin position="26"/>
        <end position="575"/>
    </location>
</feature>
<dbReference type="InterPro" id="IPR002909">
    <property type="entry name" value="IPT_dom"/>
</dbReference>
<feature type="signal peptide" evidence="2">
    <location>
        <begin position="1"/>
        <end position="25"/>
    </location>
</feature>
<evidence type="ECO:0000259" key="3">
    <source>
        <dbReference type="SMART" id="SM00429"/>
    </source>
</evidence>
<keyword evidence="2" id="KW-0732">Signal</keyword>
<keyword evidence="5" id="KW-1185">Reference proteome</keyword>
<evidence type="ECO:0000313" key="4">
    <source>
        <dbReference type="EMBL" id="MFD2569122.1"/>
    </source>
</evidence>
<dbReference type="CDD" id="cd00603">
    <property type="entry name" value="IPT_PCSR"/>
    <property type="match status" value="1"/>
</dbReference>
<evidence type="ECO:0000313" key="5">
    <source>
        <dbReference type="Proteomes" id="UP001597469"/>
    </source>
</evidence>
<feature type="domain" description="IPT/TIG" evidence="3">
    <location>
        <begin position="38"/>
        <end position="119"/>
    </location>
</feature>
<dbReference type="PROSITE" id="PS51257">
    <property type="entry name" value="PROKAR_LIPOPROTEIN"/>
    <property type="match status" value="1"/>
</dbReference>
<proteinExistence type="predicted"/>
<dbReference type="InterPro" id="IPR014756">
    <property type="entry name" value="Ig_E-set"/>
</dbReference>
<dbReference type="EMBL" id="JBHULN010000001">
    <property type="protein sequence ID" value="MFD2569122.1"/>
    <property type="molecule type" value="Genomic_DNA"/>
</dbReference>
<dbReference type="InterPro" id="IPR013783">
    <property type="entry name" value="Ig-like_fold"/>
</dbReference>
<dbReference type="SMART" id="SM00429">
    <property type="entry name" value="IPT"/>
    <property type="match status" value="1"/>
</dbReference>
<name>A0ABW5M0I7_9BACT</name>
<organism evidence="4 5">
    <name type="scientific">Spirosoma soli</name>
    <dbReference type="NCBI Taxonomy" id="1770529"/>
    <lineage>
        <taxon>Bacteria</taxon>
        <taxon>Pseudomonadati</taxon>
        <taxon>Bacteroidota</taxon>
        <taxon>Cytophagia</taxon>
        <taxon>Cytophagales</taxon>
        <taxon>Cytophagaceae</taxon>
        <taxon>Spirosoma</taxon>
    </lineage>
</organism>
<comment type="caution">
    <text evidence="4">The sequence shown here is derived from an EMBL/GenBank/DDBJ whole genome shotgun (WGS) entry which is preliminary data.</text>
</comment>
<evidence type="ECO:0000256" key="2">
    <source>
        <dbReference type="SAM" id="SignalP"/>
    </source>
</evidence>
<dbReference type="SUPFAM" id="SSF81296">
    <property type="entry name" value="E set domains"/>
    <property type="match status" value="1"/>
</dbReference>
<accession>A0ABW5M0I7</accession>
<feature type="region of interest" description="Disordered" evidence="1">
    <location>
        <begin position="345"/>
        <end position="381"/>
    </location>
</feature>
<reference evidence="5" key="1">
    <citation type="journal article" date="2019" name="Int. J. Syst. Evol. Microbiol.">
        <title>The Global Catalogue of Microorganisms (GCM) 10K type strain sequencing project: providing services to taxonomists for standard genome sequencing and annotation.</title>
        <authorList>
            <consortium name="The Broad Institute Genomics Platform"/>
            <consortium name="The Broad Institute Genome Sequencing Center for Infectious Disease"/>
            <person name="Wu L."/>
            <person name="Ma J."/>
        </authorList>
    </citation>
    <scope>NUCLEOTIDE SEQUENCE [LARGE SCALE GENOMIC DNA]</scope>
    <source>
        <strain evidence="5">KCTC 42805</strain>
    </source>
</reference>
<dbReference type="Proteomes" id="UP001597469">
    <property type="component" value="Unassembled WGS sequence"/>
</dbReference>
<gene>
    <name evidence="4" type="ORF">ACFSUS_00665</name>
</gene>
<dbReference type="PANTHER" id="PTHR41339:SF1">
    <property type="entry name" value="SECRETED PROTEIN"/>
    <property type="match status" value="1"/>
</dbReference>
<protein>
    <submittedName>
        <fullName evidence="4">IPT/TIG domain-containing protein</fullName>
    </submittedName>
</protein>
<feature type="compositionally biased region" description="Polar residues" evidence="1">
    <location>
        <begin position="347"/>
        <end position="365"/>
    </location>
</feature>
<dbReference type="Pfam" id="PF01833">
    <property type="entry name" value="TIG"/>
    <property type="match status" value="1"/>
</dbReference>
<evidence type="ECO:0000256" key="1">
    <source>
        <dbReference type="SAM" id="MobiDB-lite"/>
    </source>
</evidence>
<dbReference type="RefSeq" id="WP_381517632.1">
    <property type="nucleotide sequence ID" value="NZ_JBHULN010000001.1"/>
</dbReference>
<dbReference type="Gene3D" id="2.60.40.10">
    <property type="entry name" value="Immunoglobulins"/>
    <property type="match status" value="1"/>
</dbReference>